<evidence type="ECO:0000256" key="6">
    <source>
        <dbReference type="PROSITE-ProRule" id="PRU00591"/>
    </source>
</evidence>
<dbReference type="Pfam" id="PF19127">
    <property type="entry name" value="Choline_bind_3"/>
    <property type="match status" value="2"/>
</dbReference>
<accession>A0ABT1SIU7</accession>
<dbReference type="Proteomes" id="UP001524435">
    <property type="component" value="Unassembled WGS sequence"/>
</dbReference>
<keyword evidence="2" id="KW-0645">Protease</keyword>
<evidence type="ECO:0000256" key="2">
    <source>
        <dbReference type="ARBA" id="ARBA00022670"/>
    </source>
</evidence>
<dbReference type="PROSITE" id="PS51935">
    <property type="entry name" value="NLPC_P60"/>
    <property type="match status" value="1"/>
</dbReference>
<name>A0ABT1SIU7_9FIRM</name>
<comment type="similarity">
    <text evidence="1">Belongs to the peptidase C40 family.</text>
</comment>
<dbReference type="Pfam" id="PF00877">
    <property type="entry name" value="NLPC_P60"/>
    <property type="match status" value="1"/>
</dbReference>
<dbReference type="EMBL" id="JANGCH010000002">
    <property type="protein sequence ID" value="MCQ5121141.1"/>
    <property type="molecule type" value="Genomic_DNA"/>
</dbReference>
<keyword evidence="5" id="KW-0788">Thiol protease</keyword>
<keyword evidence="4" id="KW-0378">Hydrolase</keyword>
<keyword evidence="9" id="KW-1185">Reference proteome</keyword>
<dbReference type="InterPro" id="IPR038765">
    <property type="entry name" value="Papain-like_cys_pep_sf"/>
</dbReference>
<evidence type="ECO:0000256" key="3">
    <source>
        <dbReference type="ARBA" id="ARBA00022737"/>
    </source>
</evidence>
<keyword evidence="3" id="KW-0677">Repeat</keyword>
<feature type="domain" description="NlpC/P60" evidence="7">
    <location>
        <begin position="249"/>
        <end position="375"/>
    </location>
</feature>
<dbReference type="InterPro" id="IPR000064">
    <property type="entry name" value="NLP_P60_dom"/>
</dbReference>
<dbReference type="InterPro" id="IPR018337">
    <property type="entry name" value="Cell_wall/Cho-bd_repeat"/>
</dbReference>
<dbReference type="Gene3D" id="2.10.270.10">
    <property type="entry name" value="Cholin Binding"/>
    <property type="match status" value="3"/>
</dbReference>
<comment type="caution">
    <text evidence="8">The sequence shown here is derived from an EMBL/GenBank/DDBJ whole genome shotgun (WGS) entry which is preliminary data.</text>
</comment>
<sequence length="375" mass="42085">MNLVRHANKWLITLVSILVCACIGSVIYANSSSEEGWHGTKEERYYIKDNEKVIGWLKLDDATYYLNKKGNPVTGWLELDEGRYYFKKSGKMVTGEQEVDGETYNFQKDGRLLQGWQEDHTMYYNNYGYAQTGWQEIDGQKYYFNEEGVALLGWQELDGSKYYFKEDGSMAVGEVDIDGTTYTFQENGTIIVGWHWYQGEKYYYTETGVYLTGWQDIDGNKYYFNEKGMMYGDREFEGYSFDSYGVATKITEQKKATTNYNYEAVNIAADGNIANAALAQVGRKQDCTWLVSNALAAAGIYYHGWPAGYMSLGTIVSASEAQPGDVIYYADAGVGVPHVAVYIGGGRAVHGGWQGNNTVVASAFVGTGPVFIRVH</sequence>
<dbReference type="PROSITE" id="PS51170">
    <property type="entry name" value="CW"/>
    <property type="match status" value="3"/>
</dbReference>
<feature type="repeat" description="Cell wall-binding" evidence="6">
    <location>
        <begin position="211"/>
        <end position="230"/>
    </location>
</feature>
<dbReference type="Gene3D" id="2.10.270.20">
    <property type="match status" value="1"/>
</dbReference>
<dbReference type="RefSeq" id="WP_178200213.1">
    <property type="nucleotide sequence ID" value="NZ_CANTYB010000013.1"/>
</dbReference>
<proteinExistence type="inferred from homology"/>
<evidence type="ECO:0000256" key="5">
    <source>
        <dbReference type="ARBA" id="ARBA00022807"/>
    </source>
</evidence>
<protein>
    <submittedName>
        <fullName evidence="8">NlpC/P60 family protein</fullName>
    </submittedName>
</protein>
<evidence type="ECO:0000313" key="9">
    <source>
        <dbReference type="Proteomes" id="UP001524435"/>
    </source>
</evidence>
<evidence type="ECO:0000259" key="7">
    <source>
        <dbReference type="PROSITE" id="PS51935"/>
    </source>
</evidence>
<dbReference type="Gene3D" id="3.90.1720.10">
    <property type="entry name" value="endopeptidase domain like (from Nostoc punctiforme)"/>
    <property type="match status" value="1"/>
</dbReference>
<feature type="repeat" description="Cell wall-binding" evidence="6">
    <location>
        <begin position="151"/>
        <end position="170"/>
    </location>
</feature>
<feature type="repeat" description="Cell wall-binding" evidence="6">
    <location>
        <begin position="131"/>
        <end position="150"/>
    </location>
</feature>
<reference evidence="8 9" key="1">
    <citation type="submission" date="2022-06" db="EMBL/GenBank/DDBJ databases">
        <title>Isolation of gut microbiota from human fecal samples.</title>
        <authorList>
            <person name="Pamer E.G."/>
            <person name="Barat B."/>
            <person name="Waligurski E."/>
            <person name="Medina S."/>
            <person name="Paddock L."/>
            <person name="Mostad J."/>
        </authorList>
    </citation>
    <scope>NUCLEOTIDE SEQUENCE [LARGE SCALE GENOMIC DNA]</scope>
    <source>
        <strain evidence="8 9">DFI.6.1</strain>
    </source>
</reference>
<organism evidence="8 9">
    <name type="scientific">Massilicoli timonensis</name>
    <dbReference type="NCBI Taxonomy" id="2015901"/>
    <lineage>
        <taxon>Bacteria</taxon>
        <taxon>Bacillati</taxon>
        <taxon>Bacillota</taxon>
        <taxon>Erysipelotrichia</taxon>
        <taxon>Erysipelotrichales</taxon>
        <taxon>Erysipelotrichaceae</taxon>
        <taxon>Massilicoli</taxon>
    </lineage>
</organism>
<evidence type="ECO:0000313" key="8">
    <source>
        <dbReference type="EMBL" id="MCQ5121141.1"/>
    </source>
</evidence>
<dbReference type="SUPFAM" id="SSF54001">
    <property type="entry name" value="Cysteine proteinases"/>
    <property type="match status" value="1"/>
</dbReference>
<dbReference type="PROSITE" id="PS51257">
    <property type="entry name" value="PROKAR_LIPOPROTEIN"/>
    <property type="match status" value="1"/>
</dbReference>
<evidence type="ECO:0000256" key="4">
    <source>
        <dbReference type="ARBA" id="ARBA00022801"/>
    </source>
</evidence>
<dbReference type="Pfam" id="PF01473">
    <property type="entry name" value="Choline_bind_1"/>
    <property type="match status" value="1"/>
</dbReference>
<evidence type="ECO:0000256" key="1">
    <source>
        <dbReference type="ARBA" id="ARBA00007074"/>
    </source>
</evidence>
<gene>
    <name evidence="8" type="ORF">NE663_02545</name>
</gene>
<dbReference type="SUPFAM" id="SSF69360">
    <property type="entry name" value="Cell wall binding repeat"/>
    <property type="match status" value="1"/>
</dbReference>